<evidence type="ECO:0000256" key="1">
    <source>
        <dbReference type="ARBA" id="ARBA00001933"/>
    </source>
</evidence>
<reference evidence="4 5" key="1">
    <citation type="journal article" date="2023" name="Genome Announc.">
        <title>Pan-Genome Analyses of the Genus Cohnella and Proposal of the Novel Species Cohnella silvisoli sp. nov., Isolated from Forest Soil.</title>
        <authorList>
            <person name="Wang C."/>
            <person name="Mao L."/>
            <person name="Bao G."/>
            <person name="Zhu H."/>
        </authorList>
    </citation>
    <scope>NUCLEOTIDE SEQUENCE [LARGE SCALE GENOMIC DNA]</scope>
    <source>
        <strain evidence="4 5">NL03-T5-1</strain>
    </source>
</reference>
<dbReference type="Gene3D" id="3.40.640.10">
    <property type="entry name" value="Type I PLP-dependent aspartate aminotransferase-like (Major domain)"/>
    <property type="match status" value="1"/>
</dbReference>
<keyword evidence="2" id="KW-0663">Pyridoxal phosphate</keyword>
<evidence type="ECO:0000313" key="4">
    <source>
        <dbReference type="EMBL" id="MEQ4482656.1"/>
    </source>
</evidence>
<dbReference type="PANTHER" id="PTHR32328">
    <property type="entry name" value="L-SERYL-TRNA(SEC) SELENIUM TRANSFERASE"/>
    <property type="match status" value="1"/>
</dbReference>
<dbReference type="SUPFAM" id="SSF53383">
    <property type="entry name" value="PLP-dependent transferases"/>
    <property type="match status" value="1"/>
</dbReference>
<evidence type="ECO:0000256" key="2">
    <source>
        <dbReference type="ARBA" id="ARBA00022898"/>
    </source>
</evidence>
<sequence>MSIYDQLNVKTLINAADSYTIIGGSRMPAEVMAAMSEAGKFFVGIEELHDRVGERIALLTRNEAAMVTNGAAAGLAITAAACLAGINAEQAQSLPIVGHKRREIIIHKSQRNGFENAIVQAGAELIEIGQANGTSEADLENAISERTAAIVYFAGIRYEKGAVPLDRVIAIADKHRVPVIVDAAAQLPPIDNLWAYTQAGAAMVIFSGGKTLRGPQSSGFIVGQKAWIAACRMNGSPHVSIGRPMKVGKEEMVGLLAAVERYAGLDHEAEKERNEMAVATICQRLNSLGYAAAREYPGPTGQDYAIVKVAMGTTGKQAEDVQAWLKSADPAIWVGISEDGASLLVNPLHLQEDEIEMVLAQFEALTKR</sequence>
<keyword evidence="4" id="KW-0032">Aminotransferase</keyword>
<dbReference type="GO" id="GO:0008483">
    <property type="term" value="F:transaminase activity"/>
    <property type="evidence" value="ECO:0007669"/>
    <property type="project" value="UniProtKB-KW"/>
</dbReference>
<comment type="caution">
    <text evidence="4">The sequence shown here is derived from an EMBL/GenBank/DDBJ whole genome shotgun (WGS) entry which is preliminary data.</text>
</comment>
<keyword evidence="4" id="KW-0808">Transferase</keyword>
<name>A0ABV1KRT1_9BACL</name>
<dbReference type="EMBL" id="JASKHM010000004">
    <property type="protein sequence ID" value="MEQ4482656.1"/>
    <property type="molecule type" value="Genomic_DNA"/>
</dbReference>
<evidence type="ECO:0000313" key="5">
    <source>
        <dbReference type="Proteomes" id="UP001493487"/>
    </source>
</evidence>
<keyword evidence="5" id="KW-1185">Reference proteome</keyword>
<proteinExistence type="inferred from homology"/>
<protein>
    <submittedName>
        <fullName evidence="4">DegT/DnrJ/EryC1/StrS family aminotransferase</fullName>
    </submittedName>
</protein>
<dbReference type="InterPro" id="IPR015421">
    <property type="entry name" value="PyrdxlP-dep_Trfase_major"/>
</dbReference>
<evidence type="ECO:0000256" key="3">
    <source>
        <dbReference type="ARBA" id="ARBA00044507"/>
    </source>
</evidence>
<gene>
    <name evidence="4" type="ORF">QJS35_09635</name>
</gene>
<dbReference type="Pfam" id="PF03841">
    <property type="entry name" value="SelA"/>
    <property type="match status" value="1"/>
</dbReference>
<dbReference type="RefSeq" id="WP_232184589.1">
    <property type="nucleotide sequence ID" value="NZ_JAIOAP010000003.1"/>
</dbReference>
<accession>A0ABV1KRT1</accession>
<comment type="cofactor">
    <cofactor evidence="1">
        <name>pyridoxal 5'-phosphate</name>
        <dbReference type="ChEBI" id="CHEBI:597326"/>
    </cofactor>
</comment>
<dbReference type="Proteomes" id="UP001493487">
    <property type="component" value="Unassembled WGS sequence"/>
</dbReference>
<comment type="similarity">
    <text evidence="3">Belongs to the SelA family.</text>
</comment>
<dbReference type="InterPro" id="IPR018319">
    <property type="entry name" value="SelA-like"/>
</dbReference>
<organism evidence="4 5">
    <name type="scientific">Cohnella silvisoli</name>
    <dbReference type="NCBI Taxonomy" id="2873699"/>
    <lineage>
        <taxon>Bacteria</taxon>
        <taxon>Bacillati</taxon>
        <taxon>Bacillota</taxon>
        <taxon>Bacilli</taxon>
        <taxon>Bacillales</taxon>
        <taxon>Paenibacillaceae</taxon>
        <taxon>Cohnella</taxon>
    </lineage>
</organism>
<dbReference type="PANTHER" id="PTHR32328:SF0">
    <property type="entry name" value="L-SERYL-TRNA(SEC) SELENIUM TRANSFERASE"/>
    <property type="match status" value="1"/>
</dbReference>
<dbReference type="InterPro" id="IPR015424">
    <property type="entry name" value="PyrdxlP-dep_Trfase"/>
</dbReference>